<dbReference type="OrthoDB" id="9773856at2"/>
<gene>
    <name evidence="7" type="ordered locus">Tter_1873</name>
</gene>
<evidence type="ECO:0000256" key="4">
    <source>
        <dbReference type="ARBA" id="ARBA00022801"/>
    </source>
</evidence>
<organism evidence="7 8">
    <name type="scientific">Thermobaculum terrenum (strain ATCC BAA-798 / CCMEE 7001 / YNP1)</name>
    <dbReference type="NCBI Taxonomy" id="525904"/>
    <lineage>
        <taxon>Bacteria</taxon>
        <taxon>Bacillati</taxon>
        <taxon>Chloroflexota</taxon>
        <taxon>Chloroflexia</taxon>
        <taxon>Candidatus Thermobaculales</taxon>
        <taxon>Candidatus Thermobaculaceae</taxon>
        <taxon>Thermobaculum</taxon>
    </lineage>
</organism>
<dbReference type="GO" id="GO:0004527">
    <property type="term" value="F:exonuclease activity"/>
    <property type="evidence" value="ECO:0007669"/>
    <property type="project" value="UniProtKB-KW"/>
</dbReference>
<dbReference type="InterPro" id="IPR029052">
    <property type="entry name" value="Metallo-depent_PP-like"/>
</dbReference>
<name>D1CDB4_THET1</name>
<dbReference type="Gene3D" id="3.60.21.10">
    <property type="match status" value="1"/>
</dbReference>
<dbReference type="eggNOG" id="COG0420">
    <property type="taxonomic scope" value="Bacteria"/>
</dbReference>
<keyword evidence="5" id="KW-0269">Exonuclease</keyword>
<evidence type="ECO:0000259" key="6">
    <source>
        <dbReference type="Pfam" id="PF00149"/>
    </source>
</evidence>
<accession>D1CDB4</accession>
<dbReference type="Proteomes" id="UP000000323">
    <property type="component" value="Chromosome 1"/>
</dbReference>
<evidence type="ECO:0000256" key="5">
    <source>
        <dbReference type="ARBA" id="ARBA00022839"/>
    </source>
</evidence>
<keyword evidence="3" id="KW-0540">Nuclease</keyword>
<feature type="domain" description="Calcineurin-like phosphoesterase" evidence="6">
    <location>
        <begin position="6"/>
        <end position="213"/>
    </location>
</feature>
<dbReference type="KEGG" id="ttr:Tter_1873"/>
<dbReference type="InterPro" id="IPR004843">
    <property type="entry name" value="Calcineurin-like_PHP"/>
</dbReference>
<dbReference type="RefSeq" id="WP_012875810.1">
    <property type="nucleotide sequence ID" value="NC_013525.1"/>
</dbReference>
<proteinExistence type="inferred from homology"/>
<dbReference type="InterPro" id="IPR041796">
    <property type="entry name" value="Mre11_N"/>
</dbReference>
<dbReference type="SUPFAM" id="SSF56300">
    <property type="entry name" value="Metallo-dependent phosphatases"/>
    <property type="match status" value="1"/>
</dbReference>
<dbReference type="PANTHER" id="PTHR30337:SF0">
    <property type="entry name" value="NUCLEASE SBCCD SUBUNIT D"/>
    <property type="match status" value="1"/>
</dbReference>
<dbReference type="STRING" id="525904.Tter_1873"/>
<evidence type="ECO:0000256" key="1">
    <source>
        <dbReference type="ARBA" id="ARBA00010555"/>
    </source>
</evidence>
<comment type="similarity">
    <text evidence="1">Belongs to the SbcD family.</text>
</comment>
<evidence type="ECO:0000256" key="3">
    <source>
        <dbReference type="ARBA" id="ARBA00022722"/>
    </source>
</evidence>
<dbReference type="CDD" id="cd00840">
    <property type="entry name" value="MPP_Mre11_N"/>
    <property type="match status" value="1"/>
</dbReference>
<dbReference type="Pfam" id="PF00149">
    <property type="entry name" value="Metallophos"/>
    <property type="match status" value="1"/>
</dbReference>
<keyword evidence="8" id="KW-1185">Reference proteome</keyword>
<dbReference type="InterPro" id="IPR050535">
    <property type="entry name" value="DNA_Repair-Maintenance_Comp"/>
</dbReference>
<dbReference type="HOGENOM" id="CLU_026621_5_1_0"/>
<reference evidence="8" key="1">
    <citation type="journal article" date="2010" name="Stand. Genomic Sci.">
        <title>Complete genome sequence of 'Thermobaculum terrenum' type strain (YNP1).</title>
        <authorList>
            <person name="Kiss H."/>
            <person name="Cleland D."/>
            <person name="Lapidus A."/>
            <person name="Lucas S."/>
            <person name="Glavina Del Rio T."/>
            <person name="Nolan M."/>
            <person name="Tice H."/>
            <person name="Han C."/>
            <person name="Goodwin L."/>
            <person name="Pitluck S."/>
            <person name="Liolios K."/>
            <person name="Ivanova N."/>
            <person name="Mavromatis K."/>
            <person name="Ovchinnikova G."/>
            <person name="Pati A."/>
            <person name="Chen A."/>
            <person name="Palaniappan K."/>
            <person name="Land M."/>
            <person name="Hauser L."/>
            <person name="Chang Y."/>
            <person name="Jeffries C."/>
            <person name="Lu M."/>
            <person name="Brettin T."/>
            <person name="Detter J."/>
            <person name="Goker M."/>
            <person name="Tindall B."/>
            <person name="Beck B."/>
            <person name="McDermott T."/>
            <person name="Woyke T."/>
            <person name="Bristow J."/>
            <person name="Eisen J."/>
            <person name="Markowitz V."/>
            <person name="Hugenholtz P."/>
            <person name="Kyrpides N."/>
            <person name="Klenk H."/>
            <person name="Cheng J."/>
        </authorList>
    </citation>
    <scope>NUCLEOTIDE SEQUENCE [LARGE SCALE GENOMIC DNA]</scope>
    <source>
        <strain evidence="8">ATCC BAA-798 / YNP1</strain>
    </source>
</reference>
<dbReference type="PANTHER" id="PTHR30337">
    <property type="entry name" value="COMPONENT OF ATP-DEPENDENT DSDNA EXONUCLEASE"/>
    <property type="match status" value="1"/>
</dbReference>
<dbReference type="EMBL" id="CP001825">
    <property type="protein sequence ID" value="ACZ42779.1"/>
    <property type="molecule type" value="Genomic_DNA"/>
</dbReference>
<evidence type="ECO:0000313" key="7">
    <source>
        <dbReference type="EMBL" id="ACZ42779.1"/>
    </source>
</evidence>
<keyword evidence="4" id="KW-0378">Hydrolase</keyword>
<evidence type="ECO:0000256" key="2">
    <source>
        <dbReference type="ARBA" id="ARBA00013365"/>
    </source>
</evidence>
<evidence type="ECO:0000313" key="8">
    <source>
        <dbReference type="Proteomes" id="UP000000323"/>
    </source>
</evidence>
<sequence length="435" mass="49845">MKVKWIHTADIHLGFHQYGISERADDFARAFKYVCDYAIDSRVDFMLIAGDLFHKRNIDGRTISQAYLALRSLKDANIPVICVEGNHERAFLNSGWSFLDFLSSAAELIHLLSPVHRGGSVLMEPWDHESKLGSFIDLGPVRVYGIKYYGTSTGKILEQITSKLQVDGNRFNIFMVHEGLEGQIPRAIGGITSYHLDLIRPHCKYLAMGHVHKRYEIDNWAFNPGSLETCSVEEADWERGFYEVTADINKGEVLEVKHISVPTRRPFYRIFLDVKYYDTPEDLEKAVIDKVRSRIPKYSENPSQPIIHVTLSGSLRFSEELLALKNLQEKIYEEVNPLTVQIKNNTLPSGYSPDVPLDSTGQIDRRSLELEVFESLIQDYPAFKDKRRTWVESIQKIKDRALLNAPPEEIITIIEEALREDSSRQDNIDNQEAMI</sequence>
<protein>
    <recommendedName>
        <fullName evidence="2">Nuclease SbcCD subunit D</fullName>
    </recommendedName>
</protein>
<dbReference type="AlphaFoldDB" id="D1CDB4"/>